<keyword evidence="1" id="KW-0472">Membrane</keyword>
<protein>
    <submittedName>
        <fullName evidence="2">Uncharacterized protein</fullName>
    </submittedName>
</protein>
<name>A0A4E9EM39_GIBZA</name>
<sequence>MLARKVLAVFEYFVTVVHYTVVLAGLGRVLRGTGNMPTITKGLSPSKKITIVLDCSIFGFPSVLFGGIELESEANVDLRPLRLDPTGL</sequence>
<dbReference type="AlphaFoldDB" id="A0A4E9EM39"/>
<keyword evidence="1" id="KW-1133">Transmembrane helix</keyword>
<keyword evidence="1" id="KW-0812">Transmembrane</keyword>
<proteinExistence type="predicted"/>
<evidence type="ECO:0000256" key="1">
    <source>
        <dbReference type="SAM" id="Phobius"/>
    </source>
</evidence>
<accession>A0A4E9EM39</accession>
<gene>
    <name evidence="2" type="ORF">FUG_LOCUS562484</name>
</gene>
<reference evidence="2" key="1">
    <citation type="submission" date="2019-04" db="EMBL/GenBank/DDBJ databases">
        <authorList>
            <person name="Melise S."/>
            <person name="Noan J."/>
            <person name="Okalmin O."/>
        </authorList>
    </citation>
    <scope>NUCLEOTIDE SEQUENCE</scope>
    <source>
        <strain evidence="2">FN9</strain>
    </source>
</reference>
<evidence type="ECO:0000313" key="2">
    <source>
        <dbReference type="EMBL" id="VIO64339.1"/>
    </source>
</evidence>
<dbReference type="EMBL" id="CAAKMV010000196">
    <property type="protein sequence ID" value="VIO64339.1"/>
    <property type="molecule type" value="Genomic_DNA"/>
</dbReference>
<feature type="transmembrane region" description="Helical" evidence="1">
    <location>
        <begin position="12"/>
        <end position="30"/>
    </location>
</feature>
<organism evidence="2">
    <name type="scientific">Gibberella zeae</name>
    <name type="common">Wheat head blight fungus</name>
    <name type="synonym">Fusarium graminearum</name>
    <dbReference type="NCBI Taxonomy" id="5518"/>
    <lineage>
        <taxon>Eukaryota</taxon>
        <taxon>Fungi</taxon>
        <taxon>Dikarya</taxon>
        <taxon>Ascomycota</taxon>
        <taxon>Pezizomycotina</taxon>
        <taxon>Sordariomycetes</taxon>
        <taxon>Hypocreomycetidae</taxon>
        <taxon>Hypocreales</taxon>
        <taxon>Nectriaceae</taxon>
        <taxon>Fusarium</taxon>
    </lineage>
</organism>